<organism evidence="10 11">
    <name type="scientific">Intoshia linei</name>
    <dbReference type="NCBI Taxonomy" id="1819745"/>
    <lineage>
        <taxon>Eukaryota</taxon>
        <taxon>Metazoa</taxon>
        <taxon>Spiralia</taxon>
        <taxon>Lophotrochozoa</taxon>
        <taxon>Mesozoa</taxon>
        <taxon>Orthonectida</taxon>
        <taxon>Rhopaluridae</taxon>
        <taxon>Intoshia</taxon>
    </lineage>
</organism>
<dbReference type="InterPro" id="IPR051855">
    <property type="entry name" value="eIF2B_beta_subunit"/>
</dbReference>
<dbReference type="SUPFAM" id="SSF100950">
    <property type="entry name" value="NagB/RpiA/CoA transferase-like"/>
    <property type="match status" value="1"/>
</dbReference>
<dbReference type="GO" id="GO:0003743">
    <property type="term" value="F:translation initiation factor activity"/>
    <property type="evidence" value="ECO:0007669"/>
    <property type="project" value="UniProtKB-KW"/>
</dbReference>
<comment type="similarity">
    <text evidence="2 9">Belongs to the eIF-2B alpha/beta/delta subunits family.</text>
</comment>
<keyword evidence="11" id="KW-1185">Reference proteome</keyword>
<proteinExistence type="inferred from homology"/>
<evidence type="ECO:0000256" key="9">
    <source>
        <dbReference type="RuleBase" id="RU003814"/>
    </source>
</evidence>
<dbReference type="AlphaFoldDB" id="A0A177B4M7"/>
<dbReference type="PANTHER" id="PTHR45859">
    <property type="entry name" value="TRANSLATION INITIATION FACTOR EIF-2B SUBUNIT BETA"/>
    <property type="match status" value="1"/>
</dbReference>
<evidence type="ECO:0000256" key="6">
    <source>
        <dbReference type="ARBA" id="ARBA00044122"/>
    </source>
</evidence>
<evidence type="ECO:0000256" key="2">
    <source>
        <dbReference type="ARBA" id="ARBA00007251"/>
    </source>
</evidence>
<comment type="subunit">
    <text evidence="8">Component of the translation initiation factor 2B (eIF2B) complex which is a heterodecamer of two sets of five different subunits: alpha, beta, gamma, delta and epsilon. Subunits alpha, beta and delta comprise a regulatory subcomplex and subunits epsilon and gamma comprise a catalytic subcomplex. Within the complex, the hexameric regulatory complex resides at the center, with the two heterodimeric catalytic subcomplexes bound on opposite sides.</text>
</comment>
<gene>
    <name evidence="10" type="ORF">A3Q56_03901</name>
</gene>
<evidence type="ECO:0000256" key="1">
    <source>
        <dbReference type="ARBA" id="ARBA00004514"/>
    </source>
</evidence>
<dbReference type="GO" id="GO:0005829">
    <property type="term" value="C:cytosol"/>
    <property type="evidence" value="ECO:0007669"/>
    <property type="project" value="UniProtKB-SubCell"/>
</dbReference>
<dbReference type="Pfam" id="PF01008">
    <property type="entry name" value="IF-2B"/>
    <property type="match status" value="1"/>
</dbReference>
<accession>A0A177B4M7</accession>
<dbReference type="InterPro" id="IPR042529">
    <property type="entry name" value="IF_2B-like_C"/>
</dbReference>
<evidence type="ECO:0000256" key="5">
    <source>
        <dbReference type="ARBA" id="ARBA00022917"/>
    </source>
</evidence>
<reference evidence="10 11" key="1">
    <citation type="submission" date="2016-04" db="EMBL/GenBank/DDBJ databases">
        <title>The genome of Intoshia linei affirms orthonectids as highly simplified spiralians.</title>
        <authorList>
            <person name="Mikhailov K.V."/>
            <person name="Slusarev G.S."/>
            <person name="Nikitin M.A."/>
            <person name="Logacheva M.D."/>
            <person name="Penin A."/>
            <person name="Aleoshin V."/>
            <person name="Panchin Y.V."/>
        </authorList>
    </citation>
    <scope>NUCLEOTIDE SEQUENCE [LARGE SCALE GENOMIC DNA]</scope>
    <source>
        <strain evidence="10">Intl2013</strain>
        <tissue evidence="10">Whole animal</tissue>
    </source>
</reference>
<keyword evidence="5" id="KW-0648">Protein biosynthesis</keyword>
<keyword evidence="3" id="KW-0963">Cytoplasm</keyword>
<comment type="caution">
    <text evidence="10">The sequence shown here is derived from an EMBL/GenBank/DDBJ whole genome shotgun (WGS) entry which is preliminary data.</text>
</comment>
<dbReference type="GO" id="GO:0005085">
    <property type="term" value="F:guanyl-nucleotide exchange factor activity"/>
    <property type="evidence" value="ECO:0007669"/>
    <property type="project" value="TreeGrafter"/>
</dbReference>
<keyword evidence="4 10" id="KW-0396">Initiation factor</keyword>
<name>A0A177B4M7_9BILA</name>
<evidence type="ECO:0000256" key="3">
    <source>
        <dbReference type="ARBA" id="ARBA00022490"/>
    </source>
</evidence>
<evidence type="ECO:0000313" key="11">
    <source>
        <dbReference type="Proteomes" id="UP000078046"/>
    </source>
</evidence>
<evidence type="ECO:0000256" key="4">
    <source>
        <dbReference type="ARBA" id="ARBA00022540"/>
    </source>
</evidence>
<dbReference type="InterPro" id="IPR000649">
    <property type="entry name" value="IF-2B-related"/>
</dbReference>
<evidence type="ECO:0000256" key="7">
    <source>
        <dbReference type="ARBA" id="ARBA00044228"/>
    </source>
</evidence>
<comment type="subcellular location">
    <subcellularLocation>
        <location evidence="1">Cytoplasm</location>
        <location evidence="1">Cytosol</location>
    </subcellularLocation>
</comment>
<dbReference type="PANTHER" id="PTHR45859:SF1">
    <property type="entry name" value="TRANSLATION INITIATION FACTOR EIF-2B SUBUNIT BETA"/>
    <property type="match status" value="1"/>
</dbReference>
<dbReference type="EMBL" id="LWCA01000459">
    <property type="protein sequence ID" value="OAF68364.1"/>
    <property type="molecule type" value="Genomic_DNA"/>
</dbReference>
<sequence>MTKSDESLIFNKIVEVGCSKTLTDKIILSKSVLYCLEYITVLSINHRILKVDDNVLVLDICYMMNQFQSLLKLIHENATSSGAVYIVLRVLKTIRDEYILSITNTSKSNCQINKERKILLTDSYDVDYKNVDVGLERTIRESLQELCEELGQLHTHLLCLSSSILSYESNNVMIMDCDPILDQFFKKAVKKTKLTVNFVATAISHQNLNVVQKKYTNLHDIHFTVVPYNDIYSSVPNMSSILLVCRTLFMDGSVLVTCGAKQLALVCKKFNVPVYILAHIHNLDPGIVDENKINFLQNPSQINQFKDDDTQDFNGFIKKPSNYFSSAPKFEILHKDYVTYIVTNRKIYYPENIYQLIQEIYHAEDINFLSLL</sequence>
<evidence type="ECO:0000256" key="8">
    <source>
        <dbReference type="ARBA" id="ARBA00046432"/>
    </source>
</evidence>
<dbReference type="InterPro" id="IPR037171">
    <property type="entry name" value="NagB/RpiA_transferase-like"/>
</dbReference>
<dbReference type="Gene3D" id="3.40.50.10470">
    <property type="entry name" value="Translation initiation factor eif-2b, domain 2"/>
    <property type="match status" value="1"/>
</dbReference>
<protein>
    <recommendedName>
        <fullName evidence="6">Translation initiation factor eIF2B subunit beta</fullName>
    </recommendedName>
    <alternativeName>
        <fullName evidence="7">eIF2B GDP-GTP exchange factor subunit beta</fullName>
    </alternativeName>
</protein>
<dbReference type="Proteomes" id="UP000078046">
    <property type="component" value="Unassembled WGS sequence"/>
</dbReference>
<evidence type="ECO:0000313" key="10">
    <source>
        <dbReference type="EMBL" id="OAF68364.1"/>
    </source>
</evidence>
<dbReference type="GO" id="GO:0005851">
    <property type="term" value="C:eukaryotic translation initiation factor 2B complex"/>
    <property type="evidence" value="ECO:0007669"/>
    <property type="project" value="TreeGrafter"/>
</dbReference>